<dbReference type="OrthoDB" id="1723663at2759"/>
<dbReference type="STRING" id="35608.A0A2U1PUL4"/>
<name>A0A2U1PUL4_ARTAN</name>
<feature type="transmembrane region" description="Helical" evidence="1">
    <location>
        <begin position="80"/>
        <end position="102"/>
    </location>
</feature>
<dbReference type="PANTHER" id="PTHR35103:SF1">
    <property type="entry name" value="OS06G0115700 PROTEIN"/>
    <property type="match status" value="1"/>
</dbReference>
<organism evidence="2 3">
    <name type="scientific">Artemisia annua</name>
    <name type="common">Sweet wormwood</name>
    <dbReference type="NCBI Taxonomy" id="35608"/>
    <lineage>
        <taxon>Eukaryota</taxon>
        <taxon>Viridiplantae</taxon>
        <taxon>Streptophyta</taxon>
        <taxon>Embryophyta</taxon>
        <taxon>Tracheophyta</taxon>
        <taxon>Spermatophyta</taxon>
        <taxon>Magnoliopsida</taxon>
        <taxon>eudicotyledons</taxon>
        <taxon>Gunneridae</taxon>
        <taxon>Pentapetalae</taxon>
        <taxon>asterids</taxon>
        <taxon>campanulids</taxon>
        <taxon>Asterales</taxon>
        <taxon>Asteraceae</taxon>
        <taxon>Asteroideae</taxon>
        <taxon>Anthemideae</taxon>
        <taxon>Artemisiinae</taxon>
        <taxon>Artemisia</taxon>
    </lineage>
</organism>
<dbReference type="EMBL" id="PKPP01000717">
    <property type="protein sequence ID" value="PWA89446.1"/>
    <property type="molecule type" value="Genomic_DNA"/>
</dbReference>
<gene>
    <name evidence="2" type="ORF">CTI12_AA109050</name>
</gene>
<sequence length="144" mass="16737">MTTALGPGKFYGSSLPRPRIYTDIKYNTDRVDPPVSVLDPFMSWAEEAHWSTGGLSFKRHRLQGRIEGDIEKIRNHIETNWLYCFFLVTTCFVLFFVCDDLFGHWLLRMHDRKSETFNCVAVDANMRQHCIRVKTIQLGAHVAK</sequence>
<reference evidence="2 3" key="1">
    <citation type="journal article" date="2018" name="Mol. Plant">
        <title>The genome of Artemisia annua provides insight into the evolution of Asteraceae family and artemisinin biosynthesis.</title>
        <authorList>
            <person name="Shen Q."/>
            <person name="Zhang L."/>
            <person name="Liao Z."/>
            <person name="Wang S."/>
            <person name="Yan T."/>
            <person name="Shi P."/>
            <person name="Liu M."/>
            <person name="Fu X."/>
            <person name="Pan Q."/>
            <person name="Wang Y."/>
            <person name="Lv Z."/>
            <person name="Lu X."/>
            <person name="Zhang F."/>
            <person name="Jiang W."/>
            <person name="Ma Y."/>
            <person name="Chen M."/>
            <person name="Hao X."/>
            <person name="Li L."/>
            <person name="Tang Y."/>
            <person name="Lv G."/>
            <person name="Zhou Y."/>
            <person name="Sun X."/>
            <person name="Brodelius P.E."/>
            <person name="Rose J.K.C."/>
            <person name="Tang K."/>
        </authorList>
    </citation>
    <scope>NUCLEOTIDE SEQUENCE [LARGE SCALE GENOMIC DNA]</scope>
    <source>
        <strain evidence="3">cv. Huhao1</strain>
        <tissue evidence="2">Leaf</tissue>
    </source>
</reference>
<keyword evidence="1" id="KW-0812">Transmembrane</keyword>
<dbReference type="PANTHER" id="PTHR35103">
    <property type="entry name" value="OS06G0115700 PROTEIN"/>
    <property type="match status" value="1"/>
</dbReference>
<proteinExistence type="predicted"/>
<evidence type="ECO:0000256" key="1">
    <source>
        <dbReference type="SAM" id="Phobius"/>
    </source>
</evidence>
<accession>A0A2U1PUL4</accession>
<keyword evidence="1" id="KW-1133">Transmembrane helix</keyword>
<dbReference type="Proteomes" id="UP000245207">
    <property type="component" value="Unassembled WGS sequence"/>
</dbReference>
<evidence type="ECO:0000313" key="2">
    <source>
        <dbReference type="EMBL" id="PWA89446.1"/>
    </source>
</evidence>
<comment type="caution">
    <text evidence="2">The sequence shown here is derived from an EMBL/GenBank/DDBJ whole genome shotgun (WGS) entry which is preliminary data.</text>
</comment>
<keyword evidence="3" id="KW-1185">Reference proteome</keyword>
<dbReference type="AlphaFoldDB" id="A0A2U1PUL4"/>
<keyword evidence="1" id="KW-0472">Membrane</keyword>
<evidence type="ECO:0000313" key="3">
    <source>
        <dbReference type="Proteomes" id="UP000245207"/>
    </source>
</evidence>
<protein>
    <submittedName>
        <fullName evidence="2">Uncharacterized protein</fullName>
    </submittedName>
</protein>